<evidence type="ECO:0000313" key="3">
    <source>
        <dbReference type="EMBL" id="ABM77583.1"/>
    </source>
</evidence>
<accession>A2C7X3</accession>
<evidence type="ECO:0000256" key="2">
    <source>
        <dbReference type="ARBA" id="ARBA00022679"/>
    </source>
</evidence>
<dbReference type="Pfam" id="PF04072">
    <property type="entry name" value="LCM"/>
    <property type="match status" value="1"/>
</dbReference>
<dbReference type="InterPro" id="IPR029063">
    <property type="entry name" value="SAM-dependent_MTases_sf"/>
</dbReference>
<dbReference type="BioCyc" id="PMAR59922:G1G80-751-MONOMER"/>
<evidence type="ECO:0000256" key="1">
    <source>
        <dbReference type="ARBA" id="ARBA00022603"/>
    </source>
</evidence>
<proteinExistence type="predicted"/>
<dbReference type="Proteomes" id="UP000002274">
    <property type="component" value="Chromosome"/>
</dbReference>
<protein>
    <submittedName>
        <fullName evidence="3">Possible Adenosine-deaminase (Editase) domain</fullName>
    </submittedName>
</protein>
<dbReference type="AlphaFoldDB" id="A2C7X3"/>
<evidence type="ECO:0000313" key="4">
    <source>
        <dbReference type="Proteomes" id="UP000002274"/>
    </source>
</evidence>
<dbReference type="GO" id="GO:0008168">
    <property type="term" value="F:methyltransferase activity"/>
    <property type="evidence" value="ECO:0007669"/>
    <property type="project" value="UniProtKB-KW"/>
</dbReference>
<dbReference type="InterPro" id="IPR007213">
    <property type="entry name" value="Ppm1/Ppm2/Tcmp"/>
</dbReference>
<dbReference type="Gene3D" id="3.40.50.150">
    <property type="entry name" value="Vaccinia Virus protein VP39"/>
    <property type="match status" value="1"/>
</dbReference>
<dbReference type="STRING" id="59922.P9303_08321"/>
<dbReference type="KEGG" id="pmf:P9303_08321"/>
<dbReference type="SUPFAM" id="SSF53335">
    <property type="entry name" value="S-adenosyl-L-methionine-dependent methyltransferases"/>
    <property type="match status" value="1"/>
</dbReference>
<keyword evidence="1" id="KW-0489">Methyltransferase</keyword>
<organism evidence="3 4">
    <name type="scientific">Prochlorococcus marinus (strain MIT 9303)</name>
    <dbReference type="NCBI Taxonomy" id="59922"/>
    <lineage>
        <taxon>Bacteria</taxon>
        <taxon>Bacillati</taxon>
        <taxon>Cyanobacteriota</taxon>
        <taxon>Cyanophyceae</taxon>
        <taxon>Synechococcales</taxon>
        <taxon>Prochlorococcaceae</taxon>
        <taxon>Prochlorococcus</taxon>
    </lineage>
</organism>
<reference evidence="3 4" key="1">
    <citation type="journal article" date="2007" name="PLoS Genet.">
        <title>Patterns and implications of gene gain and loss in the evolution of Prochlorococcus.</title>
        <authorList>
            <person name="Kettler G.C."/>
            <person name="Martiny A.C."/>
            <person name="Huang K."/>
            <person name="Zucker J."/>
            <person name="Coleman M.L."/>
            <person name="Rodrigue S."/>
            <person name="Chen F."/>
            <person name="Lapidus A."/>
            <person name="Ferriera S."/>
            <person name="Johnson J."/>
            <person name="Steglich C."/>
            <person name="Church G.M."/>
            <person name="Richardson P."/>
            <person name="Chisholm S.W."/>
        </authorList>
    </citation>
    <scope>NUCLEOTIDE SEQUENCE [LARGE SCALE GENOMIC DNA]</scope>
    <source>
        <strain evidence="3 4">MIT 9303</strain>
    </source>
</reference>
<dbReference type="GO" id="GO:0032259">
    <property type="term" value="P:methylation"/>
    <property type="evidence" value="ECO:0007669"/>
    <property type="project" value="UniProtKB-KW"/>
</dbReference>
<keyword evidence="2" id="KW-0808">Transferase</keyword>
<dbReference type="RefSeq" id="WP_011825494.1">
    <property type="nucleotide sequence ID" value="NC_008820.1"/>
</dbReference>
<name>A2C7X3_PROM3</name>
<gene>
    <name evidence="3" type="ordered locus">P9303_08321</name>
</gene>
<sequence>MLPGVDASAHVVNCFRAKYTNISLDNFAHLWVTKPAEKLANRYLQEVGESEDIAHCLRHRFFLERLREFHIQATNGVFINIGTGFTNYPYLINTPIASCEVDKPNLIKSKQQRIQKLQSSQQLPERDILFLSTTDLNKSSENKKLFDSLSQWIGSRQSFILMEGLLYWLSQDSVNSLFKHLQQTQTAGSLLALNAFKPSETSKAMFQRLRKFSEKGYGIGNFSPNTLSETFHENLLGYKLIDQANYISLSKQLDEVKELGDKDSVLEEDCYLLCKI</sequence>
<dbReference type="EMBL" id="CP000554">
    <property type="protein sequence ID" value="ABM77583.1"/>
    <property type="molecule type" value="Genomic_DNA"/>
</dbReference>
<dbReference type="HOGENOM" id="CLU_989431_0_0_3"/>